<gene>
    <name evidence="1" type="ORF">AB7878_03205</name>
</gene>
<proteinExistence type="predicted"/>
<protein>
    <recommendedName>
        <fullName evidence="3">Lipoprotein</fullName>
    </recommendedName>
</protein>
<dbReference type="Proteomes" id="UP001562159">
    <property type="component" value="Unassembled WGS sequence"/>
</dbReference>
<reference evidence="1 2" key="1">
    <citation type="submission" date="2024-07" db="EMBL/GenBank/DDBJ databases">
        <title>Molecular mechanisms and environmental adaptations of flagellar loss and biofilm growth of Rhodanobacter under environmental stress.</title>
        <authorList>
            <person name="Chen M."/>
        </authorList>
    </citation>
    <scope>NUCLEOTIDE SEQUENCE [LARGE SCALE GENOMIC DNA]</scope>
    <source>
        <strain evidence="1 2">RS22</strain>
    </source>
</reference>
<keyword evidence="2" id="KW-1185">Reference proteome</keyword>
<evidence type="ECO:0000313" key="1">
    <source>
        <dbReference type="EMBL" id="MEY2181414.1"/>
    </source>
</evidence>
<accession>A0ABV4AP93</accession>
<sequence length="94" mass="10969">MKRLQTTAILIATLLLAACTTFRPRLGMSYNEWRDNWARSFNNWTPPRMVAAQGDEEVWTFGDGVYYYFVDGSLVKMDQGQLMQQRIQVEVKKD</sequence>
<dbReference type="EMBL" id="JBGBPY010000001">
    <property type="protein sequence ID" value="MEY2181414.1"/>
    <property type="molecule type" value="Genomic_DNA"/>
</dbReference>
<dbReference type="PROSITE" id="PS51257">
    <property type="entry name" value="PROKAR_LIPOPROTEIN"/>
    <property type="match status" value="1"/>
</dbReference>
<evidence type="ECO:0008006" key="3">
    <source>
        <dbReference type="Google" id="ProtNLM"/>
    </source>
</evidence>
<name>A0ABV4AP93_9GAMM</name>
<comment type="caution">
    <text evidence="1">The sequence shown here is derived from an EMBL/GenBank/DDBJ whole genome shotgun (WGS) entry which is preliminary data.</text>
</comment>
<organism evidence="1 2">
    <name type="scientific">Rhodanobacter humi</name>
    <dbReference type="NCBI Taxonomy" id="1888173"/>
    <lineage>
        <taxon>Bacteria</taxon>
        <taxon>Pseudomonadati</taxon>
        <taxon>Pseudomonadota</taxon>
        <taxon>Gammaproteobacteria</taxon>
        <taxon>Lysobacterales</taxon>
        <taxon>Rhodanobacteraceae</taxon>
        <taxon>Rhodanobacter</taxon>
    </lineage>
</organism>
<evidence type="ECO:0000313" key="2">
    <source>
        <dbReference type="Proteomes" id="UP001562159"/>
    </source>
</evidence>